<dbReference type="AlphaFoldDB" id="A0A8S0XSI2"/>
<reference evidence="4 5" key="1">
    <citation type="submission" date="2020-02" db="EMBL/GenBank/DDBJ databases">
        <authorList>
            <person name="Hogendoorn C."/>
        </authorList>
    </citation>
    <scope>NUCLEOTIDE SEQUENCE [LARGE SCALE GENOMIC DNA]</scope>
    <source>
        <strain evidence="4">METHB21</strain>
    </source>
</reference>
<sequence length="124" mass="14153">MAIKRRMTPVEFESIRPLLNISDDRVSAARAVLVDDDTYQVVAQRYEWSRQAVGDAVNVVWRTLQRYQAAANTTANIAIPEGWEQVTLIAPRELIAKFRKELDRYGSGEASTKKTTRKRTKKEA</sequence>
<evidence type="ECO:0000259" key="3">
    <source>
        <dbReference type="Pfam" id="PF16509"/>
    </source>
</evidence>
<dbReference type="InterPro" id="IPR053721">
    <property type="entry name" value="Fimbrial_Adhesin_Reg"/>
</dbReference>
<proteinExistence type="predicted"/>
<evidence type="ECO:0000256" key="1">
    <source>
        <dbReference type="ARBA" id="ARBA00023015"/>
    </source>
</evidence>
<organism evidence="4 5">
    <name type="scientific">Candidatus Methylobacter favarea</name>
    <dbReference type="NCBI Taxonomy" id="2707345"/>
    <lineage>
        <taxon>Bacteria</taxon>
        <taxon>Pseudomonadati</taxon>
        <taxon>Pseudomonadota</taxon>
        <taxon>Gammaproteobacteria</taxon>
        <taxon>Methylococcales</taxon>
        <taxon>Methylococcaceae</taxon>
        <taxon>Methylobacter</taxon>
    </lineage>
</organism>
<protein>
    <submittedName>
        <fullName evidence="4">Transcriptional regulator (Modular protein)</fullName>
    </submittedName>
</protein>
<dbReference type="Gene3D" id="1.10.10.2690">
    <property type="match status" value="1"/>
</dbReference>
<evidence type="ECO:0000256" key="2">
    <source>
        <dbReference type="ARBA" id="ARBA00023163"/>
    </source>
</evidence>
<dbReference type="Proteomes" id="UP000494216">
    <property type="component" value="Unassembled WGS sequence"/>
</dbReference>
<evidence type="ECO:0000313" key="4">
    <source>
        <dbReference type="EMBL" id="CAA9890782.1"/>
    </source>
</evidence>
<name>A0A8S0XSI2_9GAMM</name>
<feature type="domain" description="TrfB transcriptional repressor protein" evidence="3">
    <location>
        <begin position="7"/>
        <end position="99"/>
    </location>
</feature>
<accession>A0A8S0XSI2</accession>
<dbReference type="EMBL" id="CADCXN010000057">
    <property type="protein sequence ID" value="CAA9890782.1"/>
    <property type="molecule type" value="Genomic_DNA"/>
</dbReference>
<comment type="caution">
    <text evidence="4">The sequence shown here is derived from an EMBL/GenBank/DDBJ whole genome shotgun (WGS) entry which is preliminary data.</text>
</comment>
<gene>
    <name evidence="4" type="ORF">METHB2_290029</name>
</gene>
<evidence type="ECO:0000313" key="5">
    <source>
        <dbReference type="Proteomes" id="UP000494216"/>
    </source>
</evidence>
<keyword evidence="2" id="KW-0804">Transcription</keyword>
<dbReference type="Pfam" id="PF16509">
    <property type="entry name" value="KORA"/>
    <property type="match status" value="1"/>
</dbReference>
<keyword evidence="5" id="KW-1185">Reference proteome</keyword>
<keyword evidence="1" id="KW-0805">Transcription regulation</keyword>
<dbReference type="InterPro" id="IPR032428">
    <property type="entry name" value="TrfB"/>
</dbReference>